<dbReference type="EMBL" id="LR796236">
    <property type="protein sequence ID" value="CAB4129794.1"/>
    <property type="molecule type" value="Genomic_DNA"/>
</dbReference>
<gene>
    <name evidence="1" type="ORF">UFOVP115_123</name>
</gene>
<protein>
    <submittedName>
        <fullName evidence="1">Uncharacterized protein</fullName>
    </submittedName>
</protein>
<organism evidence="1">
    <name type="scientific">uncultured Caudovirales phage</name>
    <dbReference type="NCBI Taxonomy" id="2100421"/>
    <lineage>
        <taxon>Viruses</taxon>
        <taxon>Duplodnaviria</taxon>
        <taxon>Heunggongvirae</taxon>
        <taxon>Uroviricota</taxon>
        <taxon>Caudoviricetes</taxon>
        <taxon>Peduoviridae</taxon>
        <taxon>Maltschvirus</taxon>
        <taxon>Maltschvirus maltsch</taxon>
    </lineage>
</organism>
<sequence>MINFKRKRSWDKPFSERIAKRVRRIPTNDLTIWADQTIYELGRILSIYERNNTPEASKELVTAAEALHAVAEEIDRRTNTSLRT</sequence>
<reference evidence="1" key="1">
    <citation type="submission" date="2020-04" db="EMBL/GenBank/DDBJ databases">
        <authorList>
            <person name="Chiriac C."/>
            <person name="Salcher M."/>
            <person name="Ghai R."/>
            <person name="Kavagutti S V."/>
        </authorList>
    </citation>
    <scope>NUCLEOTIDE SEQUENCE</scope>
</reference>
<evidence type="ECO:0000313" key="1">
    <source>
        <dbReference type="EMBL" id="CAB4129794.1"/>
    </source>
</evidence>
<accession>A0A6J5L621</accession>
<name>A0A6J5L621_9CAUD</name>
<proteinExistence type="predicted"/>